<keyword evidence="6" id="KW-1185">Reference proteome</keyword>
<organism evidence="5 6">
    <name type="scientific">Pseudorhodoferax soli</name>
    <dbReference type="NCBI Taxonomy" id="545864"/>
    <lineage>
        <taxon>Bacteria</taxon>
        <taxon>Pseudomonadati</taxon>
        <taxon>Pseudomonadota</taxon>
        <taxon>Betaproteobacteria</taxon>
        <taxon>Burkholderiales</taxon>
        <taxon>Comamonadaceae</taxon>
    </lineage>
</organism>
<keyword evidence="1" id="KW-0285">Flavoprotein</keyword>
<sequence length="288" mass="29863">MKAAAFDYRSPDSLLAATQLLAEQAGRAKLMAGSQSFGPMLNLRLTRPQLVVDISRLAELAGVRVADGQVEIGAGVTHAAIEDGLHAALREHPMREVAAGIAYRAVRNRGTLGGSLAHADPAADWIVTLTALGARLTLRSPRGTRSIALEEFMHAAYTTALDADEAIAAVHVPQATTGHRWGYYKFCRKPGEFAEASAAVWQGAGQPQARIVLGALDGAPLQLPALAERIAAQGAAAATREALASAVHAALPGRDAVDHQLHTVCLARALAQAGLATAPATQPAGAHA</sequence>
<dbReference type="RefSeq" id="WP_114467201.1">
    <property type="nucleotide sequence ID" value="NZ_QPJK01000002.1"/>
</dbReference>
<evidence type="ECO:0000256" key="1">
    <source>
        <dbReference type="ARBA" id="ARBA00022630"/>
    </source>
</evidence>
<dbReference type="AlphaFoldDB" id="A0A368Y2U6"/>
<feature type="domain" description="FAD-binding PCMH-type" evidence="4">
    <location>
        <begin position="1"/>
        <end position="177"/>
    </location>
</feature>
<dbReference type="Gene3D" id="3.30.390.50">
    <property type="entry name" value="CO dehydrogenase flavoprotein, C-terminal domain"/>
    <property type="match status" value="1"/>
</dbReference>
<dbReference type="SUPFAM" id="SSF56176">
    <property type="entry name" value="FAD-binding/transporter-associated domain-like"/>
    <property type="match status" value="1"/>
</dbReference>
<accession>A0A368Y2U6</accession>
<dbReference type="PANTHER" id="PTHR42659">
    <property type="entry name" value="XANTHINE DEHYDROGENASE SUBUNIT C-RELATED"/>
    <property type="match status" value="1"/>
</dbReference>
<evidence type="ECO:0000313" key="6">
    <source>
        <dbReference type="Proteomes" id="UP000252884"/>
    </source>
</evidence>
<evidence type="ECO:0000313" key="5">
    <source>
        <dbReference type="EMBL" id="RCW74059.1"/>
    </source>
</evidence>
<dbReference type="PANTHER" id="PTHR42659:SF2">
    <property type="entry name" value="XANTHINE DEHYDROGENASE SUBUNIT C-RELATED"/>
    <property type="match status" value="1"/>
</dbReference>
<dbReference type="Proteomes" id="UP000252884">
    <property type="component" value="Unassembled WGS sequence"/>
</dbReference>
<dbReference type="InterPro" id="IPR016169">
    <property type="entry name" value="FAD-bd_PCMH_sub2"/>
</dbReference>
<proteinExistence type="predicted"/>
<dbReference type="GO" id="GO:0016491">
    <property type="term" value="F:oxidoreductase activity"/>
    <property type="evidence" value="ECO:0007669"/>
    <property type="project" value="UniProtKB-KW"/>
</dbReference>
<dbReference type="InterPro" id="IPR016166">
    <property type="entry name" value="FAD-bd_PCMH"/>
</dbReference>
<reference evidence="5 6" key="1">
    <citation type="submission" date="2018-07" db="EMBL/GenBank/DDBJ databases">
        <title>Genomic Encyclopedia of Type Strains, Phase IV (KMG-IV): sequencing the most valuable type-strain genomes for metagenomic binning, comparative biology and taxonomic classification.</title>
        <authorList>
            <person name="Goeker M."/>
        </authorList>
    </citation>
    <scope>NUCLEOTIDE SEQUENCE [LARGE SCALE GENOMIC DNA]</scope>
    <source>
        <strain evidence="5 6">DSM 21634</strain>
    </source>
</reference>
<dbReference type="InterPro" id="IPR051312">
    <property type="entry name" value="Diverse_Substr_Oxidored"/>
</dbReference>
<evidence type="ECO:0000256" key="2">
    <source>
        <dbReference type="ARBA" id="ARBA00022827"/>
    </source>
</evidence>
<comment type="caution">
    <text evidence="5">The sequence shown here is derived from an EMBL/GenBank/DDBJ whole genome shotgun (WGS) entry which is preliminary data.</text>
</comment>
<evidence type="ECO:0000256" key="3">
    <source>
        <dbReference type="ARBA" id="ARBA00023002"/>
    </source>
</evidence>
<dbReference type="Gene3D" id="3.30.43.10">
    <property type="entry name" value="Uridine Diphospho-n-acetylenolpyruvylglucosamine Reductase, domain 2"/>
    <property type="match status" value="1"/>
</dbReference>
<keyword evidence="3" id="KW-0560">Oxidoreductase</keyword>
<name>A0A368Y2U6_9BURK</name>
<dbReference type="SUPFAM" id="SSF55447">
    <property type="entry name" value="CO dehydrogenase flavoprotein C-terminal domain-like"/>
    <property type="match status" value="1"/>
</dbReference>
<dbReference type="InterPro" id="IPR036683">
    <property type="entry name" value="CO_DH_flav_C_dom_sf"/>
</dbReference>
<evidence type="ECO:0000259" key="4">
    <source>
        <dbReference type="PROSITE" id="PS51387"/>
    </source>
</evidence>
<protein>
    <submittedName>
        <fullName evidence="5">Carbon-monoxide dehydrogenase medium subunit</fullName>
    </submittedName>
</protein>
<dbReference type="Gene3D" id="3.30.465.10">
    <property type="match status" value="1"/>
</dbReference>
<keyword evidence="2" id="KW-0274">FAD</keyword>
<dbReference type="InterPro" id="IPR016167">
    <property type="entry name" value="FAD-bd_PCMH_sub1"/>
</dbReference>
<dbReference type="InterPro" id="IPR002346">
    <property type="entry name" value="Mopterin_DH_FAD-bd"/>
</dbReference>
<dbReference type="InterPro" id="IPR036318">
    <property type="entry name" value="FAD-bd_PCMH-like_sf"/>
</dbReference>
<dbReference type="Pfam" id="PF00941">
    <property type="entry name" value="FAD_binding_5"/>
    <property type="match status" value="1"/>
</dbReference>
<gene>
    <name evidence="5" type="ORF">DES41_102379</name>
</gene>
<dbReference type="GO" id="GO:0071949">
    <property type="term" value="F:FAD binding"/>
    <property type="evidence" value="ECO:0007669"/>
    <property type="project" value="InterPro"/>
</dbReference>
<dbReference type="OrthoDB" id="9793944at2"/>
<dbReference type="EMBL" id="QPJK01000002">
    <property type="protein sequence ID" value="RCW74059.1"/>
    <property type="molecule type" value="Genomic_DNA"/>
</dbReference>
<dbReference type="PROSITE" id="PS51387">
    <property type="entry name" value="FAD_PCMH"/>
    <property type="match status" value="1"/>
</dbReference>